<dbReference type="GO" id="GO:0016491">
    <property type="term" value="F:oxidoreductase activity"/>
    <property type="evidence" value="ECO:0007669"/>
    <property type="project" value="InterPro"/>
</dbReference>
<dbReference type="KEGG" id="fer:FNB15_13905"/>
<dbReference type="PRINTS" id="PR00069">
    <property type="entry name" value="ALDKETRDTASE"/>
</dbReference>
<evidence type="ECO:0000259" key="1">
    <source>
        <dbReference type="Pfam" id="PF00248"/>
    </source>
</evidence>
<dbReference type="InterPro" id="IPR023210">
    <property type="entry name" value="NADP_OxRdtase_dom"/>
</dbReference>
<protein>
    <submittedName>
        <fullName evidence="2">Aldo/keto reductase</fullName>
    </submittedName>
</protein>
<dbReference type="PANTHER" id="PTHR43147">
    <property type="entry name" value="PROTEIN TAS"/>
    <property type="match status" value="1"/>
</dbReference>
<evidence type="ECO:0000313" key="3">
    <source>
        <dbReference type="Proteomes" id="UP000317496"/>
    </source>
</evidence>
<name>A0A516H3E3_9PROT</name>
<dbReference type="InterPro" id="IPR036812">
    <property type="entry name" value="NAD(P)_OxRdtase_dom_sf"/>
</dbReference>
<sequence length="346" mass="38592">MMVERYELVPGYTMSRLLKGGWHLAGGHGEVDRQQAIDDMAAFVEAGITSFDCADHYTGVEELIGDFSAAYPELGKRIEIHTKFVPDYDRLTSCDRAYVESIIDRSLQRLRVGRLDLVQFHWWNYAVPGYVEAMQVLDELRRAGKIRLLGLTNFNTATTREIVNAGVPVAATQVQYSVLDSRPERGLAEFCRQHKIGLLCYGTLAGGFLSEAWLGVPEPQEPLENRSLTKYKLIIEDFGGWALFQELLATLQEIGRAHEAGIGQVATRYVLDRPGVAGAIVGATSTKHLAGNLRINAMRLSDAERARLDAVLAKRSGPPGDCYDIERDKTGRHGRIMRYNQNDGRH</sequence>
<organism evidence="2 3">
    <name type="scientific">Ferrovibrio terrae</name>
    <dbReference type="NCBI Taxonomy" id="2594003"/>
    <lineage>
        <taxon>Bacteria</taxon>
        <taxon>Pseudomonadati</taxon>
        <taxon>Pseudomonadota</taxon>
        <taxon>Alphaproteobacteria</taxon>
        <taxon>Rhodospirillales</taxon>
        <taxon>Rhodospirillaceae</taxon>
        <taxon>Ferrovibrio</taxon>
    </lineage>
</organism>
<gene>
    <name evidence="2" type="ORF">FNB15_13905</name>
</gene>
<dbReference type="AlphaFoldDB" id="A0A516H3E3"/>
<dbReference type="EMBL" id="CP041636">
    <property type="protein sequence ID" value="QDO98298.1"/>
    <property type="molecule type" value="Genomic_DNA"/>
</dbReference>
<proteinExistence type="predicted"/>
<dbReference type="Pfam" id="PF00248">
    <property type="entry name" value="Aldo_ket_red"/>
    <property type="match status" value="1"/>
</dbReference>
<dbReference type="Gene3D" id="3.20.20.100">
    <property type="entry name" value="NADP-dependent oxidoreductase domain"/>
    <property type="match status" value="1"/>
</dbReference>
<dbReference type="Proteomes" id="UP000317496">
    <property type="component" value="Chromosome"/>
</dbReference>
<evidence type="ECO:0000313" key="2">
    <source>
        <dbReference type="EMBL" id="QDO98298.1"/>
    </source>
</evidence>
<dbReference type="CDD" id="cd19101">
    <property type="entry name" value="AKR_unchar"/>
    <property type="match status" value="1"/>
</dbReference>
<keyword evidence="3" id="KW-1185">Reference proteome</keyword>
<dbReference type="OrthoDB" id="9773828at2"/>
<dbReference type="PANTHER" id="PTHR43147:SF2">
    <property type="entry name" value="NADP-DEPENDENT OXIDOREDUCTASE DOMAIN-CONTAINING PROTEIN"/>
    <property type="match status" value="1"/>
</dbReference>
<accession>A0A516H3E3</accession>
<reference evidence="2 3" key="1">
    <citation type="submission" date="2019-07" db="EMBL/GenBank/DDBJ databases">
        <title>Genome sequencing for Ferrovibrio sp. K5.</title>
        <authorList>
            <person name="Park S.-J."/>
        </authorList>
    </citation>
    <scope>NUCLEOTIDE SEQUENCE [LARGE SCALE GENOMIC DNA]</scope>
    <source>
        <strain evidence="2 3">K5</strain>
    </source>
</reference>
<dbReference type="InterPro" id="IPR020471">
    <property type="entry name" value="AKR"/>
</dbReference>
<feature type="domain" description="NADP-dependent oxidoreductase" evidence="1">
    <location>
        <begin position="17"/>
        <end position="312"/>
    </location>
</feature>
<dbReference type="SUPFAM" id="SSF51430">
    <property type="entry name" value="NAD(P)-linked oxidoreductase"/>
    <property type="match status" value="1"/>
</dbReference>